<evidence type="ECO:0000256" key="1">
    <source>
        <dbReference type="SAM" id="MobiDB-lite"/>
    </source>
</evidence>
<dbReference type="Proteomes" id="UP000070700">
    <property type="component" value="Unassembled WGS sequence"/>
</dbReference>
<feature type="compositionally biased region" description="Basic residues" evidence="1">
    <location>
        <begin position="47"/>
        <end position="57"/>
    </location>
</feature>
<feature type="compositionally biased region" description="Acidic residues" evidence="1">
    <location>
        <begin position="92"/>
        <end position="122"/>
    </location>
</feature>
<feature type="compositionally biased region" description="Acidic residues" evidence="1">
    <location>
        <begin position="206"/>
        <end position="216"/>
    </location>
</feature>
<feature type="region of interest" description="Disordered" evidence="1">
    <location>
        <begin position="1"/>
        <end position="224"/>
    </location>
</feature>
<dbReference type="AlphaFoldDB" id="A0A132B585"/>
<dbReference type="InParanoid" id="A0A132B585"/>
<dbReference type="GeneID" id="28816705"/>
<dbReference type="EMBL" id="KQ947439">
    <property type="protein sequence ID" value="KUJ07576.1"/>
    <property type="molecule type" value="Genomic_DNA"/>
</dbReference>
<dbReference type="OrthoDB" id="2873061at2759"/>
<evidence type="ECO:0000313" key="2">
    <source>
        <dbReference type="EMBL" id="KUJ07576.1"/>
    </source>
</evidence>
<reference evidence="2 3" key="1">
    <citation type="submission" date="2015-10" db="EMBL/GenBank/DDBJ databases">
        <title>Full genome of DAOMC 229536 Phialocephala scopiformis, a fungal endophyte of spruce producing the potent anti-insectan compound rugulosin.</title>
        <authorList>
            <consortium name="DOE Joint Genome Institute"/>
            <person name="Walker A.K."/>
            <person name="Frasz S.L."/>
            <person name="Seifert K.A."/>
            <person name="Miller J.D."/>
            <person name="Mondo S.J."/>
            <person name="Labutti K."/>
            <person name="Lipzen A."/>
            <person name="Dockter R."/>
            <person name="Kennedy M."/>
            <person name="Grigoriev I.V."/>
            <person name="Spatafora J.W."/>
        </authorList>
    </citation>
    <scope>NUCLEOTIDE SEQUENCE [LARGE SCALE GENOMIC DNA]</scope>
    <source>
        <strain evidence="2 3">CBS 120377</strain>
    </source>
</reference>
<evidence type="ECO:0000313" key="3">
    <source>
        <dbReference type="Proteomes" id="UP000070700"/>
    </source>
</evidence>
<dbReference type="KEGG" id="psco:LY89DRAFT_358474"/>
<accession>A0A132B585</accession>
<sequence>MSGSEREREEQRKPEEMQNLPPTPESHPQDEFSAEGSESSAASDRRRYQRGGRKKSTSAREPRKSRIGPVPEPEGQDEDEQYEEAERALIQDEPDEPIGEEEHDDPEEGYYEEGEEEEEEQEAASPKNETLCSKCAAKTQQPEQQQQKAPSPFETGIKAFNLKRAEASGGRPIGVRATPNTSGKKSTDSKKSKKTKKSRKAKVESDSEEEGSDDSFEEQKQKPMSIRLDLNLMVEIFLKAKIKGDVTITFL</sequence>
<dbReference type="STRING" id="149040.A0A132B585"/>
<feature type="compositionally biased region" description="Acidic residues" evidence="1">
    <location>
        <begin position="74"/>
        <end position="83"/>
    </location>
</feature>
<organism evidence="2 3">
    <name type="scientific">Mollisia scopiformis</name>
    <name type="common">Conifer needle endophyte fungus</name>
    <name type="synonym">Phialocephala scopiformis</name>
    <dbReference type="NCBI Taxonomy" id="149040"/>
    <lineage>
        <taxon>Eukaryota</taxon>
        <taxon>Fungi</taxon>
        <taxon>Dikarya</taxon>
        <taxon>Ascomycota</taxon>
        <taxon>Pezizomycotina</taxon>
        <taxon>Leotiomycetes</taxon>
        <taxon>Helotiales</taxon>
        <taxon>Mollisiaceae</taxon>
        <taxon>Mollisia</taxon>
    </lineage>
</organism>
<name>A0A132B585_MOLSC</name>
<feature type="compositionally biased region" description="Basic residues" evidence="1">
    <location>
        <begin position="191"/>
        <end position="200"/>
    </location>
</feature>
<feature type="compositionally biased region" description="Basic and acidic residues" evidence="1">
    <location>
        <begin position="1"/>
        <end position="16"/>
    </location>
</feature>
<protein>
    <submittedName>
        <fullName evidence="2">Uncharacterized protein</fullName>
    </submittedName>
</protein>
<gene>
    <name evidence="2" type="ORF">LY89DRAFT_358474</name>
</gene>
<keyword evidence="3" id="KW-1185">Reference proteome</keyword>
<proteinExistence type="predicted"/>
<dbReference type="RefSeq" id="XP_018061931.1">
    <property type="nucleotide sequence ID" value="XM_018206979.1"/>
</dbReference>